<accession>A0A086AGH8</accession>
<evidence type="ECO:0000313" key="1">
    <source>
        <dbReference type="EMBL" id="KFF15792.1"/>
    </source>
</evidence>
<protein>
    <recommendedName>
        <fullName evidence="5">Lipoprotein</fullName>
    </recommendedName>
</protein>
<evidence type="ECO:0000313" key="4">
    <source>
        <dbReference type="Proteomes" id="UP000198424"/>
    </source>
</evidence>
<dbReference type="EMBL" id="JPRM01000018">
    <property type="protein sequence ID" value="KFF15792.1"/>
    <property type="molecule type" value="Genomic_DNA"/>
</dbReference>
<dbReference type="RefSeq" id="WP_035622740.1">
    <property type="nucleotide sequence ID" value="NZ_JBEWQG010000014.1"/>
</dbReference>
<dbReference type="STRING" id="991.IW20_12890"/>
<evidence type="ECO:0008006" key="5">
    <source>
        <dbReference type="Google" id="ProtNLM"/>
    </source>
</evidence>
<evidence type="ECO:0000313" key="3">
    <source>
        <dbReference type="Proteomes" id="UP000028712"/>
    </source>
</evidence>
<dbReference type="EMBL" id="MUGY01000050">
    <property type="protein sequence ID" value="OXA85961.1"/>
    <property type="molecule type" value="Genomic_DNA"/>
</dbReference>
<proteinExistence type="predicted"/>
<dbReference type="Proteomes" id="UP000028712">
    <property type="component" value="Unassembled WGS sequence"/>
</dbReference>
<dbReference type="AlphaFoldDB" id="A0A086AGH8"/>
<organism evidence="1 3">
    <name type="scientific">Flavobacterium hydatis</name>
    <name type="common">Cytophaga aquatilis</name>
    <dbReference type="NCBI Taxonomy" id="991"/>
    <lineage>
        <taxon>Bacteria</taxon>
        <taxon>Pseudomonadati</taxon>
        <taxon>Bacteroidota</taxon>
        <taxon>Flavobacteriia</taxon>
        <taxon>Flavobacteriales</taxon>
        <taxon>Flavobacteriaceae</taxon>
        <taxon>Flavobacterium</taxon>
    </lineage>
</organism>
<gene>
    <name evidence="2" type="ORF">B0A62_23925</name>
    <name evidence="1" type="ORF">IW20_12890</name>
</gene>
<reference evidence="2 4" key="2">
    <citation type="submission" date="2016-11" db="EMBL/GenBank/DDBJ databases">
        <title>Whole genomes of Flavobacteriaceae.</title>
        <authorList>
            <person name="Stine C."/>
            <person name="Li C."/>
            <person name="Tadesse D."/>
        </authorList>
    </citation>
    <scope>NUCLEOTIDE SEQUENCE [LARGE SCALE GENOMIC DNA]</scope>
    <source>
        <strain evidence="2 4">ATCC 29551</strain>
    </source>
</reference>
<keyword evidence="4" id="KW-1185">Reference proteome</keyword>
<dbReference type="OrthoDB" id="793644at2"/>
<name>A0A086AGH8_FLAHY</name>
<reference evidence="1 3" key="1">
    <citation type="submission" date="2014-07" db="EMBL/GenBank/DDBJ databases">
        <title>Genome of Flavobacterium hydatis DSM 2063.</title>
        <authorList>
            <person name="Pipes S.E."/>
            <person name="Stropko S.J."/>
            <person name="Newman J.D."/>
        </authorList>
    </citation>
    <scope>NUCLEOTIDE SEQUENCE [LARGE SCALE GENOMIC DNA]</scope>
    <source>
        <strain evidence="1 3">DSM 2063</strain>
    </source>
</reference>
<dbReference type="Proteomes" id="UP000198424">
    <property type="component" value="Unassembled WGS sequence"/>
</dbReference>
<evidence type="ECO:0000313" key="2">
    <source>
        <dbReference type="EMBL" id="OXA85961.1"/>
    </source>
</evidence>
<sequence>MNSKLILLALTLIIIATIFYSCKPKKENEVQEIDPSKIQLGPIVHNELTEEQIEKIKKIQSSLADVLPISLEETITNFKRDRNPDNEINIWMEMLDAYEKFISKEGNEITLNKKTEVFQLILMRSMMDEKEAIATVDCKILTKNEIKEIFSYYQTKPKPLSIEKR</sequence>
<dbReference type="PROSITE" id="PS51257">
    <property type="entry name" value="PROKAR_LIPOPROTEIN"/>
    <property type="match status" value="1"/>
</dbReference>
<comment type="caution">
    <text evidence="1">The sequence shown here is derived from an EMBL/GenBank/DDBJ whole genome shotgun (WGS) entry which is preliminary data.</text>
</comment>
<dbReference type="eggNOG" id="ENOG5032VCC">
    <property type="taxonomic scope" value="Bacteria"/>
</dbReference>